<feature type="compositionally biased region" description="Basic and acidic residues" evidence="1">
    <location>
        <begin position="13"/>
        <end position="30"/>
    </location>
</feature>
<reference evidence="2" key="1">
    <citation type="journal article" date="2020" name="G3 (Bethesda)">
        <title>High-Quality Assemblies for Three Invasive Social Wasps from the &lt;i&gt;Vespula&lt;/i&gt; Genus.</title>
        <authorList>
            <person name="Harrop T.W.R."/>
            <person name="Guhlin J."/>
            <person name="McLaughlin G.M."/>
            <person name="Permina E."/>
            <person name="Stockwell P."/>
            <person name="Gilligan J."/>
            <person name="Le Lec M.F."/>
            <person name="Gruber M.A.M."/>
            <person name="Quinn O."/>
            <person name="Lovegrove M."/>
            <person name="Duncan E.J."/>
            <person name="Remnant E.J."/>
            <person name="Van Eeckhoven J."/>
            <person name="Graham B."/>
            <person name="Knapp R.A."/>
            <person name="Langford K.W."/>
            <person name="Kronenberg Z."/>
            <person name="Press M.O."/>
            <person name="Eacker S.M."/>
            <person name="Wilson-Rankin E.E."/>
            <person name="Purcell J."/>
            <person name="Lester P.J."/>
            <person name="Dearden P.K."/>
        </authorList>
    </citation>
    <scope>NUCLEOTIDE SEQUENCE</scope>
    <source>
        <strain evidence="2">Marl-1</strain>
    </source>
</reference>
<accession>A0A834MVH2</accession>
<proteinExistence type="predicted"/>
<feature type="region of interest" description="Disordered" evidence="1">
    <location>
        <begin position="1"/>
        <end position="30"/>
    </location>
</feature>
<dbReference type="AlphaFoldDB" id="A0A834MVH2"/>
<evidence type="ECO:0000313" key="2">
    <source>
        <dbReference type="EMBL" id="KAF7386760.1"/>
    </source>
</evidence>
<feature type="region of interest" description="Disordered" evidence="1">
    <location>
        <begin position="70"/>
        <end position="104"/>
    </location>
</feature>
<dbReference type="EMBL" id="JACSEA010000013">
    <property type="protein sequence ID" value="KAF7386760.1"/>
    <property type="molecule type" value="Genomic_DNA"/>
</dbReference>
<organism evidence="2 3">
    <name type="scientific">Vespula vulgaris</name>
    <name type="common">Yellow jacket</name>
    <name type="synonym">Wasp</name>
    <dbReference type="NCBI Taxonomy" id="7454"/>
    <lineage>
        <taxon>Eukaryota</taxon>
        <taxon>Metazoa</taxon>
        <taxon>Ecdysozoa</taxon>
        <taxon>Arthropoda</taxon>
        <taxon>Hexapoda</taxon>
        <taxon>Insecta</taxon>
        <taxon>Pterygota</taxon>
        <taxon>Neoptera</taxon>
        <taxon>Endopterygota</taxon>
        <taxon>Hymenoptera</taxon>
        <taxon>Apocrita</taxon>
        <taxon>Aculeata</taxon>
        <taxon>Vespoidea</taxon>
        <taxon>Vespidae</taxon>
        <taxon>Vespinae</taxon>
        <taxon>Vespula</taxon>
    </lineage>
</organism>
<name>A0A834MVH2_VESVU</name>
<gene>
    <name evidence="2" type="ORF">HZH66_011212</name>
</gene>
<evidence type="ECO:0000256" key="1">
    <source>
        <dbReference type="SAM" id="MobiDB-lite"/>
    </source>
</evidence>
<protein>
    <submittedName>
        <fullName evidence="2">Uncharacterized protein</fullName>
    </submittedName>
</protein>
<feature type="compositionally biased region" description="Polar residues" evidence="1">
    <location>
        <begin position="74"/>
        <end position="83"/>
    </location>
</feature>
<comment type="caution">
    <text evidence="2">The sequence shown here is derived from an EMBL/GenBank/DDBJ whole genome shotgun (WGS) entry which is preliminary data.</text>
</comment>
<keyword evidence="3" id="KW-1185">Reference proteome</keyword>
<evidence type="ECO:0000313" key="3">
    <source>
        <dbReference type="Proteomes" id="UP000614350"/>
    </source>
</evidence>
<dbReference type="Proteomes" id="UP000614350">
    <property type="component" value="Unassembled WGS sequence"/>
</dbReference>
<sequence>MSSGRQQEDSEEKDQRSKNPMIRHEKYKTGIINDEKTFAGSLSQESADKCVKIDSTTSSKDDFKKSFKIDISKNNNPSDNPRYSSEKPIVLNKLPIFDEESRLS</sequence>